<sequence length="1961" mass="208461">MASYSASAPQPTLPRTGSSVTAASLVQIRTRLVTGLPDGYRCMVLEVSSGKTTLKSSLWTVNKGDVFCEFWARLQYPVDGKIEVKVTPTAPLGRYKLFYRVRDHAVYATLDLQADAVDAAEAQQGRGHEGAGGAWRSVTLPLHTRTLGDLILGHHQEAAPVAAHLQMDYCVLTMPVALSRLPELELLCPLARPLHSYAHGGFMGAALSMLADPQWATILIETIGEEDAKMLGYIQELTNLRDSGNTFARREMLPLMLILENSPLLCAYGLVRSGCTKPPSEAAVLASSTVHLLAGPPYNWQAFDLPPSCIPRMLQPLLALQQQEQLQQPLGTGPNFNRYGYSPLGLEWDLWLSPDNPADLSQAVVDHGSAGDLVQQAIAMALRCHAVAKSMGRRHNRMHGINPSRWLVDFATALNLAVTGRAQHPLPLWGPPRGGAIGAPLISYEDGAACPTLQSYLRVGIASLRIRPPRRPYTSAAAASFDLPNVEWLAVRVKVVGNTHTHNPLWLRKFAEAELERADAPPAVAGVKAAKIGAAASPAAAASDRAGLSPAKRAKEYICADLGGLPAALAQEGSAASHDGTSCGFGSATLYPVESGDLGRSFVLLEVYNMFVSPSPVARAVVPLHALEGLPRGTITLTSVLRPRKHVRAFKNGGLDKVAMGNPAGGNMAALEINPAATPLPAPPPPAPPPPAPPPPPPVPPAPSPPPPPIEMPQHPLPQEPQTARQLGEVEYQRLSPHSLRNRHTSASGHVHVHVHGPPQQRNGQQHRTSILPLQPLEENGPAGSAPPPPQRMWRSGHGTCPRFGYHIESIEADEHEAACNPGVIGTSRRELAAPGPVGESTESRPPNLRWGLHSRVSHLSDSTGPGVSRSVTLGSDVREGLMPPAFRGAPGAAVGMPPGTAPPTPQRPPVSRGSSMPHVSSSSMSKRLEQMRTMPRLQQNCTLPVLLKRGSLGLKDIAELELQRDAGNHRFSTDGHGGNAGSEGGVQGADELNSDAEEDDVEGEYEDVEEEEGIPSAGDVAAAGGVAAVDLSHVVISCAVGGGFVPHGRGAVILTLHWETLTVLQAAQQLYNLPPHVAQSCTAMMSSPGGLFLDIKSGYSKAAHLRSFASTLAGIGVHVKAICSFVPKQIDFGDQPRPSDPKPAIATAGAAEGVPSAPPTAAAAAEPAPAAADGTSAAVAREVALNGHYAAPIQVPTAAPPSQGVAGMGSGMLSKLMGPGPRSFDAVLFFHGLNGLQLACEAGRVAPGTCVLFNGASMLLEDPGAAIAPPPRPSKAGEQAQVGEAAEGEVNAADQAIEGTQEVSLEGGDKEPEAEDNSNGRCGDAQAITASRVHSCSGALMGPDVSNQLENPAAKGQPTIEAARLPFGAEASASGTGDIREGSKAGSASESGSPAKMCAEVSKRGSSGLFAAADNLPALLDREAWLRYITVVDIFKIYGGIYVQEPDCCPAAVDALIQLTNKNPGLLPLGFAYGHLGSKAVAVAGHVGRGLAAQQILEELSSRKALSDKVRQWITEGVHVGASDQVYLSWGRRLLTGTETLWMHGQELLLRLLADYDCGATNLLDEGVDLLRLLDGLGGFKFVFSRFHKHYEATSPFTFLEAGFNFNYTKALLRLLRNRGALAAMALSEKVDTAIWLATDSSLRLWVQRCLLRVGRHKHIKEALVCLVESSTQQEFEEICKALGGFCALCRAIQGWSRAFGRTYLKRIRCAQGHWTGGHANSSLIIDGACTHGFIRYARRLPGGGVALGQGLEEAIAATQGWAVVGGTGNASSSEVAAGIGEEAGIMPATAVKWYQWRFLRQPQLPTFWLAPDGVMVTLDPRHTRDKVWMLKLWRLVRKVFCCAFTWCFQHCLCTWTCCCSFIYVCPILWHPYCRTRLLPLVLSLGAVGFWWFLIVLTIVVSVQIANAYKQMLQTEQSLPEPPYHHHHPPPSPHLDGNVSSSFSSLFPSAALPAFTPDPQ</sequence>
<feature type="region of interest" description="Disordered" evidence="1">
    <location>
        <begin position="741"/>
        <end position="767"/>
    </location>
</feature>
<feature type="region of interest" description="Disordered" evidence="1">
    <location>
        <begin position="1269"/>
        <end position="1324"/>
    </location>
</feature>
<keyword evidence="2" id="KW-0812">Transmembrane</keyword>
<organism evidence="3 4">
    <name type="scientific">Volvox africanus</name>
    <dbReference type="NCBI Taxonomy" id="51714"/>
    <lineage>
        <taxon>Eukaryota</taxon>
        <taxon>Viridiplantae</taxon>
        <taxon>Chlorophyta</taxon>
        <taxon>core chlorophytes</taxon>
        <taxon>Chlorophyceae</taxon>
        <taxon>CS clade</taxon>
        <taxon>Chlamydomonadales</taxon>
        <taxon>Volvocaceae</taxon>
        <taxon>Volvox</taxon>
    </lineage>
</organism>
<feature type="compositionally biased region" description="Pro residues" evidence="1">
    <location>
        <begin position="900"/>
        <end position="909"/>
    </location>
</feature>
<dbReference type="EMBL" id="BNCO01000004">
    <property type="protein sequence ID" value="GIL47068.1"/>
    <property type="molecule type" value="Genomic_DNA"/>
</dbReference>
<evidence type="ECO:0000313" key="4">
    <source>
        <dbReference type="Proteomes" id="UP000747399"/>
    </source>
</evidence>
<feature type="region of interest" description="Disordered" evidence="1">
    <location>
        <begin position="969"/>
        <end position="1016"/>
    </location>
</feature>
<protein>
    <submittedName>
        <fullName evidence="3">Uncharacterized protein</fullName>
    </submittedName>
</protein>
<feature type="transmembrane region" description="Helical" evidence="2">
    <location>
        <begin position="1879"/>
        <end position="1904"/>
    </location>
</feature>
<keyword evidence="4" id="KW-1185">Reference proteome</keyword>
<evidence type="ECO:0000256" key="1">
    <source>
        <dbReference type="SAM" id="MobiDB-lite"/>
    </source>
</evidence>
<feature type="compositionally biased region" description="Low complexity" evidence="1">
    <location>
        <begin position="1277"/>
        <end position="1294"/>
    </location>
</feature>
<feature type="region of interest" description="Disordered" evidence="1">
    <location>
        <begin position="675"/>
        <end position="720"/>
    </location>
</feature>
<feature type="compositionally biased region" description="Pro residues" evidence="1">
    <location>
        <begin position="678"/>
        <end position="719"/>
    </location>
</feature>
<feature type="region of interest" description="Disordered" evidence="1">
    <location>
        <begin position="1372"/>
        <end position="1398"/>
    </location>
</feature>
<name>A0A8J4AXA2_9CHLO</name>
<dbReference type="PANTHER" id="PTHR13361">
    <property type="entry name" value="WW DOMAIN-BINDING PROTEIN 11"/>
    <property type="match status" value="1"/>
</dbReference>
<reference evidence="3" key="1">
    <citation type="journal article" date="2021" name="Proc. Natl. Acad. Sci. U.S.A.">
        <title>Three genomes in the algal genus Volvox reveal the fate of a haploid sex-determining region after a transition to homothallism.</title>
        <authorList>
            <person name="Yamamoto K."/>
            <person name="Hamaji T."/>
            <person name="Kawai-Toyooka H."/>
            <person name="Matsuzaki R."/>
            <person name="Takahashi F."/>
            <person name="Nishimura Y."/>
            <person name="Kawachi M."/>
            <person name="Noguchi H."/>
            <person name="Minakuchi Y."/>
            <person name="Umen J.G."/>
            <person name="Toyoda A."/>
            <person name="Nozaki H."/>
        </authorList>
    </citation>
    <scope>NUCLEOTIDE SEQUENCE</scope>
    <source>
        <strain evidence="3">NIES-3780</strain>
    </source>
</reference>
<evidence type="ECO:0000313" key="3">
    <source>
        <dbReference type="EMBL" id="GIL47068.1"/>
    </source>
</evidence>
<keyword evidence="2" id="KW-1133">Transmembrane helix</keyword>
<feature type="compositionally biased region" description="Gly residues" evidence="1">
    <location>
        <begin position="976"/>
        <end position="988"/>
    </location>
</feature>
<dbReference type="Proteomes" id="UP000747399">
    <property type="component" value="Unassembled WGS sequence"/>
</dbReference>
<keyword evidence="2" id="KW-0472">Membrane</keyword>
<proteinExistence type="predicted"/>
<gene>
    <name evidence="3" type="ORF">Vafri_3893</name>
</gene>
<feature type="compositionally biased region" description="Low complexity" evidence="1">
    <location>
        <begin position="1154"/>
        <end position="1169"/>
    </location>
</feature>
<comment type="caution">
    <text evidence="3">The sequence shown here is derived from an EMBL/GenBank/DDBJ whole genome shotgun (WGS) entry which is preliminary data.</text>
</comment>
<dbReference type="GO" id="GO:0005681">
    <property type="term" value="C:spliceosomal complex"/>
    <property type="evidence" value="ECO:0007669"/>
    <property type="project" value="TreeGrafter"/>
</dbReference>
<feature type="region of interest" description="Disordered" evidence="1">
    <location>
        <begin position="1133"/>
        <end position="1169"/>
    </location>
</feature>
<feature type="compositionally biased region" description="Acidic residues" evidence="1">
    <location>
        <begin position="993"/>
        <end position="1014"/>
    </location>
</feature>
<feature type="compositionally biased region" description="Low complexity" evidence="1">
    <location>
        <begin position="1385"/>
        <end position="1397"/>
    </location>
</feature>
<evidence type="ECO:0000256" key="2">
    <source>
        <dbReference type="SAM" id="Phobius"/>
    </source>
</evidence>
<feature type="compositionally biased region" description="Low complexity" evidence="1">
    <location>
        <begin position="910"/>
        <end position="924"/>
    </location>
</feature>
<accession>A0A8J4AXA2</accession>
<dbReference type="PANTHER" id="PTHR13361:SF1">
    <property type="entry name" value="WW DOMAIN-BINDING PROTEIN 11"/>
    <property type="match status" value="1"/>
</dbReference>
<feature type="region of interest" description="Disordered" evidence="1">
    <location>
        <begin position="894"/>
        <end position="924"/>
    </location>
</feature>